<organism evidence="2 3">
    <name type="scientific">Aureimonas ureilytica</name>
    <dbReference type="NCBI Taxonomy" id="401562"/>
    <lineage>
        <taxon>Bacteria</taxon>
        <taxon>Pseudomonadati</taxon>
        <taxon>Pseudomonadota</taxon>
        <taxon>Alphaproteobacteria</taxon>
        <taxon>Hyphomicrobiales</taxon>
        <taxon>Aurantimonadaceae</taxon>
        <taxon>Aureimonas</taxon>
    </lineage>
</organism>
<proteinExistence type="predicted"/>
<dbReference type="Proteomes" id="UP000078529">
    <property type="component" value="Unassembled WGS sequence"/>
</dbReference>
<evidence type="ECO:0000256" key="1">
    <source>
        <dbReference type="SAM" id="MobiDB-lite"/>
    </source>
</evidence>
<feature type="region of interest" description="Disordered" evidence="1">
    <location>
        <begin position="1"/>
        <end position="22"/>
    </location>
</feature>
<name>A0A175RQA4_9HYPH</name>
<sequence>MNLLSQSVDAEARGRNRGASHSCYGAGQKSGIDCAIVQKQRDVAGWRDIEPPFGRKLRQNRGDAIVLVLSLHTCGLDGLLRQRVLGSSQPLQSQPRASKTRIAVGWIIRRSHARLSHESFQRPLAPAEQWPNENETGFQIAPDSHSRECGAGCSALNGEPMGFDLVVMVMGCCEQPRTEAARFIGQKAVARLTGGARNIPLDLPGMVPDENAMRNAQRAA</sequence>
<comment type="caution">
    <text evidence="2">The sequence shown here is derived from an EMBL/GenBank/DDBJ whole genome shotgun (WGS) entry which is preliminary data.</text>
</comment>
<keyword evidence="3" id="KW-1185">Reference proteome</keyword>
<evidence type="ECO:0000313" key="3">
    <source>
        <dbReference type="Proteomes" id="UP000078529"/>
    </source>
</evidence>
<reference evidence="2 3" key="1">
    <citation type="journal article" date="2016" name="Front. Microbiol.">
        <title>Genomic Resource of Rice Seed Associated Bacteria.</title>
        <authorList>
            <person name="Midha S."/>
            <person name="Bansal K."/>
            <person name="Sharma S."/>
            <person name="Kumar N."/>
            <person name="Patil P.P."/>
            <person name="Chaudhry V."/>
            <person name="Patil P.B."/>
        </authorList>
    </citation>
    <scope>NUCLEOTIDE SEQUENCE [LARGE SCALE GENOMIC DNA]</scope>
    <source>
        <strain evidence="2 3">NS365</strain>
    </source>
</reference>
<dbReference type="AlphaFoldDB" id="A0A175RQA4"/>
<dbReference type="EMBL" id="LDQA01000028">
    <property type="protein sequence ID" value="KTR05042.1"/>
    <property type="molecule type" value="Genomic_DNA"/>
</dbReference>
<gene>
    <name evidence="2" type="ORF">NS365_13585</name>
</gene>
<evidence type="ECO:0000313" key="2">
    <source>
        <dbReference type="EMBL" id="KTR05042.1"/>
    </source>
</evidence>
<protein>
    <submittedName>
        <fullName evidence="2">Uncharacterized protein</fullName>
    </submittedName>
</protein>
<accession>A0A175RQA4</accession>